<dbReference type="Proteomes" id="UP000073601">
    <property type="component" value="Unassembled WGS sequence"/>
</dbReference>
<dbReference type="InterPro" id="IPR009057">
    <property type="entry name" value="Homeodomain-like_sf"/>
</dbReference>
<dbReference type="GO" id="GO:0005829">
    <property type="term" value="C:cytosol"/>
    <property type="evidence" value="ECO:0007669"/>
    <property type="project" value="TreeGrafter"/>
</dbReference>
<accession>A0A128FJW5</accession>
<gene>
    <name evidence="5" type="primary">virS_2</name>
    <name evidence="5" type="ORF">GMA8713_04899</name>
</gene>
<evidence type="ECO:0000256" key="3">
    <source>
        <dbReference type="ARBA" id="ARBA00023163"/>
    </source>
</evidence>
<dbReference type="PROSITE" id="PS01124">
    <property type="entry name" value="HTH_ARAC_FAMILY_2"/>
    <property type="match status" value="1"/>
</dbReference>
<dbReference type="Pfam" id="PF12625">
    <property type="entry name" value="Arabinose_bd"/>
    <property type="match status" value="1"/>
</dbReference>
<dbReference type="InterPro" id="IPR020449">
    <property type="entry name" value="Tscrpt_reg_AraC-type_HTH"/>
</dbReference>
<organism evidence="5 6">
    <name type="scientific">Grimontia marina</name>
    <dbReference type="NCBI Taxonomy" id="646534"/>
    <lineage>
        <taxon>Bacteria</taxon>
        <taxon>Pseudomonadati</taxon>
        <taxon>Pseudomonadota</taxon>
        <taxon>Gammaproteobacteria</taxon>
        <taxon>Vibrionales</taxon>
        <taxon>Vibrionaceae</taxon>
        <taxon>Grimontia</taxon>
    </lineage>
</organism>
<evidence type="ECO:0000259" key="4">
    <source>
        <dbReference type="PROSITE" id="PS01124"/>
    </source>
</evidence>
<evidence type="ECO:0000256" key="2">
    <source>
        <dbReference type="ARBA" id="ARBA00023125"/>
    </source>
</evidence>
<sequence length="351" mass="39906">MNAYYSALSGWLIPITRAMKSFDIDPVETLEIFGISPSEVNDPEGRVCVQSMGNVFAYCNNKVGNRVFNIEVAKSFHPSVLHALGYAVQSAYSLQEAMERVAQYKRVVSNCCNMYAFEEGEDDFVADFEVYRYSDSGRQVLTPHMIEAFLATLVKLSRDIVGRDFKPIKIQYNFDSLGLGDNCDVVAEFFDCPIEYNCERNAVVMDREIARSQAFGSNPVMNQLHLDVLNKFMCRVDKTNLSYQIENRIVEELPLGAPSQSDVAKQLGLSLRNLQRKLSDQGTCYKDILESTRKRLTMNYIKQPHLSISEIGYLVGFSNVANFNRAFRRWQGCAPGEYRHRYLSSNSLIET</sequence>
<dbReference type="InterPro" id="IPR018060">
    <property type="entry name" value="HTH_AraC"/>
</dbReference>
<dbReference type="PANTHER" id="PTHR47894:SF1">
    <property type="entry name" value="HTH-TYPE TRANSCRIPTIONAL REGULATOR VQSM"/>
    <property type="match status" value="1"/>
</dbReference>
<proteinExistence type="predicted"/>
<dbReference type="PRINTS" id="PR00032">
    <property type="entry name" value="HTHARAC"/>
</dbReference>
<feature type="domain" description="HTH araC/xylS-type" evidence="4">
    <location>
        <begin position="239"/>
        <end position="341"/>
    </location>
</feature>
<evidence type="ECO:0000313" key="6">
    <source>
        <dbReference type="Proteomes" id="UP000073601"/>
    </source>
</evidence>
<evidence type="ECO:0000256" key="1">
    <source>
        <dbReference type="ARBA" id="ARBA00023015"/>
    </source>
</evidence>
<dbReference type="RefSeq" id="WP_062715077.1">
    <property type="nucleotide sequence ID" value="NZ_CAWRCI010000089.1"/>
</dbReference>
<dbReference type="AlphaFoldDB" id="A0A128FJW5"/>
<reference evidence="6" key="1">
    <citation type="submission" date="2016-02" db="EMBL/GenBank/DDBJ databases">
        <authorList>
            <person name="Rodrigo-Torres Lidia"/>
            <person name="Arahal R.David."/>
        </authorList>
    </citation>
    <scope>NUCLEOTIDE SEQUENCE [LARGE SCALE GENOMIC DNA]</scope>
    <source>
        <strain evidence="6">CECT 8713</strain>
    </source>
</reference>
<dbReference type="Pfam" id="PF12833">
    <property type="entry name" value="HTH_18"/>
    <property type="match status" value="1"/>
</dbReference>
<dbReference type="InterPro" id="IPR032687">
    <property type="entry name" value="AraC-type_N"/>
</dbReference>
<keyword evidence="6" id="KW-1185">Reference proteome</keyword>
<dbReference type="EMBL" id="FIZY01000089">
    <property type="protein sequence ID" value="CZF86860.1"/>
    <property type="molecule type" value="Genomic_DNA"/>
</dbReference>
<dbReference type="PANTHER" id="PTHR47894">
    <property type="entry name" value="HTH-TYPE TRANSCRIPTIONAL REGULATOR GADX"/>
    <property type="match status" value="1"/>
</dbReference>
<keyword evidence="2" id="KW-0238">DNA-binding</keyword>
<dbReference type="OrthoDB" id="6396588at2"/>
<evidence type="ECO:0000313" key="5">
    <source>
        <dbReference type="EMBL" id="CZF86860.1"/>
    </source>
</evidence>
<dbReference type="SUPFAM" id="SSF46689">
    <property type="entry name" value="Homeodomain-like"/>
    <property type="match status" value="1"/>
</dbReference>
<dbReference type="SMART" id="SM00342">
    <property type="entry name" value="HTH_ARAC"/>
    <property type="match status" value="1"/>
</dbReference>
<keyword evidence="1" id="KW-0805">Transcription regulation</keyword>
<keyword evidence="3" id="KW-0804">Transcription</keyword>
<dbReference type="GO" id="GO:0003700">
    <property type="term" value="F:DNA-binding transcription factor activity"/>
    <property type="evidence" value="ECO:0007669"/>
    <property type="project" value="InterPro"/>
</dbReference>
<dbReference type="GO" id="GO:0000976">
    <property type="term" value="F:transcription cis-regulatory region binding"/>
    <property type="evidence" value="ECO:0007669"/>
    <property type="project" value="TreeGrafter"/>
</dbReference>
<dbReference type="Gene3D" id="1.10.10.60">
    <property type="entry name" value="Homeodomain-like"/>
    <property type="match status" value="1"/>
</dbReference>
<name>A0A128FJW5_9GAMM</name>
<protein>
    <submittedName>
        <fullName evidence="5">HTH-type transcriptional regulator VirS</fullName>
    </submittedName>
</protein>